<reference evidence="1 2" key="1">
    <citation type="submission" date="2017-12" db="EMBL/GenBank/DDBJ databases">
        <title>Comparative genomics of Botrytis spp.</title>
        <authorList>
            <person name="Valero-Jimenez C.A."/>
            <person name="Tapia P."/>
            <person name="Veloso J."/>
            <person name="Silva-Moreno E."/>
            <person name="Staats M."/>
            <person name="Valdes J.H."/>
            <person name="Van Kan J.A.L."/>
        </authorList>
    </citation>
    <scope>NUCLEOTIDE SEQUENCE [LARGE SCALE GENOMIC DNA]</scope>
    <source>
        <strain evidence="1 2">Be9601</strain>
    </source>
</reference>
<keyword evidence="2" id="KW-1185">Reference proteome</keyword>
<dbReference type="AlphaFoldDB" id="A0A4Z1JI97"/>
<evidence type="ECO:0000313" key="1">
    <source>
        <dbReference type="EMBL" id="TGO71012.1"/>
    </source>
</evidence>
<protein>
    <submittedName>
        <fullName evidence="1">Uncharacterized protein</fullName>
    </submittedName>
</protein>
<accession>A0A4Z1JI97</accession>
<dbReference type="Proteomes" id="UP000297229">
    <property type="component" value="Unassembled WGS sequence"/>
</dbReference>
<dbReference type="OrthoDB" id="10593403at2759"/>
<proteinExistence type="predicted"/>
<gene>
    <name evidence="1" type="ORF">BELL_0632g00050</name>
</gene>
<organism evidence="1 2">
    <name type="scientific">Botrytis elliptica</name>
    <dbReference type="NCBI Taxonomy" id="278938"/>
    <lineage>
        <taxon>Eukaryota</taxon>
        <taxon>Fungi</taxon>
        <taxon>Dikarya</taxon>
        <taxon>Ascomycota</taxon>
        <taxon>Pezizomycotina</taxon>
        <taxon>Leotiomycetes</taxon>
        <taxon>Helotiales</taxon>
        <taxon>Sclerotiniaceae</taxon>
        <taxon>Botrytis</taxon>
    </lineage>
</organism>
<comment type="caution">
    <text evidence="1">The sequence shown here is derived from an EMBL/GenBank/DDBJ whole genome shotgun (WGS) entry which is preliminary data.</text>
</comment>
<sequence length="175" mass="20213">MARYPREFRDYSSTESSLITGNCKSWIGSDAEIRADLAPVAQASMGDSQSAHSNRGAEALEFLTSIVDYRWRTQNTVLRASCTTSSWNIHKESSCHLPNKTSARQRQTDRTDREIMLRLSNYKKWSNQVTEIVQSTITKPQLDYGIRQIQYKEPKDRSMELKMNDWQCNLPNIKD</sequence>
<evidence type="ECO:0000313" key="2">
    <source>
        <dbReference type="Proteomes" id="UP000297229"/>
    </source>
</evidence>
<dbReference type="EMBL" id="PQXM01000630">
    <property type="protein sequence ID" value="TGO71012.1"/>
    <property type="molecule type" value="Genomic_DNA"/>
</dbReference>
<name>A0A4Z1JI97_9HELO</name>